<evidence type="ECO:0000259" key="1">
    <source>
        <dbReference type="PROSITE" id="PS52015"/>
    </source>
</evidence>
<proteinExistence type="predicted"/>
<dbReference type="Proteomes" id="UP000825258">
    <property type="component" value="Chromosome"/>
</dbReference>
<keyword evidence="3" id="KW-1185">Reference proteome</keyword>
<accession>A0ABN6HXT3</accession>
<dbReference type="PANTHER" id="PTHR33446:SF2">
    <property type="entry name" value="PROTEIN TONB"/>
    <property type="match status" value="1"/>
</dbReference>
<dbReference type="InterPro" id="IPR051045">
    <property type="entry name" value="TonB-dependent_transducer"/>
</dbReference>
<protein>
    <recommendedName>
        <fullName evidence="1">TonB C-terminal domain-containing protein</fullName>
    </recommendedName>
</protein>
<gene>
    <name evidence="2" type="ORF">KK2020170_10930</name>
</gene>
<dbReference type="RefSeq" id="WP_221259827.1">
    <property type="nucleotide sequence ID" value="NZ_AP024749.1"/>
</dbReference>
<feature type="domain" description="TonB C-terminal" evidence="1">
    <location>
        <begin position="35"/>
        <end position="126"/>
    </location>
</feature>
<dbReference type="Gene3D" id="3.30.1150.10">
    <property type="match status" value="1"/>
</dbReference>
<dbReference type="EMBL" id="AP024749">
    <property type="protein sequence ID" value="BCY28225.1"/>
    <property type="molecule type" value="Genomic_DNA"/>
</dbReference>
<sequence>MTFRVLLFLLFTNLGFSQIGGSDEVYLGGDFIDPTFNYGGLKEFYSYFYDNFDTSKVEKEGQIIVSFTIDVDGKMKNIRIVQDLGSPSVIETIRVFKKAPNWEPAKRGGKPVSVSLKVPFTFEFKK</sequence>
<dbReference type="SUPFAM" id="SSF74653">
    <property type="entry name" value="TolA/TonB C-terminal domain"/>
    <property type="match status" value="1"/>
</dbReference>
<organism evidence="2 3">
    <name type="scientific">Flavobacterium okayamense</name>
    <dbReference type="NCBI Taxonomy" id="2830782"/>
    <lineage>
        <taxon>Bacteria</taxon>
        <taxon>Pseudomonadati</taxon>
        <taxon>Bacteroidota</taxon>
        <taxon>Flavobacteriia</taxon>
        <taxon>Flavobacteriales</taxon>
        <taxon>Flavobacteriaceae</taxon>
        <taxon>Flavobacterium</taxon>
    </lineage>
</organism>
<evidence type="ECO:0000313" key="3">
    <source>
        <dbReference type="Proteomes" id="UP000825258"/>
    </source>
</evidence>
<dbReference type="InterPro" id="IPR037682">
    <property type="entry name" value="TonB_C"/>
</dbReference>
<dbReference type="Pfam" id="PF03544">
    <property type="entry name" value="TonB_C"/>
    <property type="match status" value="1"/>
</dbReference>
<dbReference type="PANTHER" id="PTHR33446">
    <property type="entry name" value="PROTEIN TONB-RELATED"/>
    <property type="match status" value="1"/>
</dbReference>
<reference evidence="2 3" key="1">
    <citation type="submission" date="2021-06" db="EMBL/GenBank/DDBJ databases">
        <title>Whole genome sequences of Flavobacterium sp. KK2020170 and assembly.</title>
        <authorList>
            <person name="Kitahara K."/>
            <person name="Miyoshi S."/>
            <person name="Uesaka K."/>
        </authorList>
    </citation>
    <scope>NUCLEOTIDE SEQUENCE [LARGE SCALE GENOMIC DNA]</scope>
    <source>
        <strain evidence="2 3">KK2020170</strain>
    </source>
</reference>
<name>A0ABN6HXT3_9FLAO</name>
<evidence type="ECO:0000313" key="2">
    <source>
        <dbReference type="EMBL" id="BCY28225.1"/>
    </source>
</evidence>
<dbReference type="PROSITE" id="PS52015">
    <property type="entry name" value="TONB_CTD"/>
    <property type="match status" value="1"/>
</dbReference>